<dbReference type="VEuPathDB" id="VectorBase:AMEC006950"/>
<name>A0A182TRC4_9DIPT</name>
<dbReference type="Proteomes" id="UP000075902">
    <property type="component" value="Unassembled WGS sequence"/>
</dbReference>
<dbReference type="EnsemblMetazoa" id="AMEC006950-RA">
    <property type="protein sequence ID" value="AMEC006950-PA"/>
    <property type="gene ID" value="AMEC006950"/>
</dbReference>
<keyword evidence="2" id="KW-1185">Reference proteome</keyword>
<accession>A0A182TRC4</accession>
<sequence length="115" mass="13177">MLPCDRIRREQRIRRSINLHTAHQSSALARRSKVIIEENNRTVEPKSESNWSSIRTDAVMDFRVRHRLRTTGQLHTVYHAETTTTTSTICESPRAAKPCENGCSPRVLPPSNKIN</sequence>
<evidence type="ECO:0000313" key="2">
    <source>
        <dbReference type="Proteomes" id="UP000075902"/>
    </source>
</evidence>
<reference evidence="2" key="1">
    <citation type="submission" date="2014-01" db="EMBL/GenBank/DDBJ databases">
        <title>The Genome Sequence of Anopheles melas CM1001059_A (V2).</title>
        <authorList>
            <consortium name="The Broad Institute Genomics Platform"/>
            <person name="Neafsey D.E."/>
            <person name="Besansky N."/>
            <person name="Howell P."/>
            <person name="Walton C."/>
            <person name="Young S.K."/>
            <person name="Zeng Q."/>
            <person name="Gargeya S."/>
            <person name="Fitzgerald M."/>
            <person name="Haas B."/>
            <person name="Abouelleil A."/>
            <person name="Allen A.W."/>
            <person name="Alvarado L."/>
            <person name="Arachchi H.M."/>
            <person name="Berlin A.M."/>
            <person name="Chapman S.B."/>
            <person name="Gainer-Dewar J."/>
            <person name="Goldberg J."/>
            <person name="Griggs A."/>
            <person name="Gujja S."/>
            <person name="Hansen M."/>
            <person name="Howarth C."/>
            <person name="Imamovic A."/>
            <person name="Ireland A."/>
            <person name="Larimer J."/>
            <person name="McCowan C."/>
            <person name="Murphy C."/>
            <person name="Pearson M."/>
            <person name="Poon T.W."/>
            <person name="Priest M."/>
            <person name="Roberts A."/>
            <person name="Saif S."/>
            <person name="Shea T."/>
            <person name="Sisk P."/>
            <person name="Sykes S."/>
            <person name="Wortman J."/>
            <person name="Nusbaum C."/>
            <person name="Birren B."/>
        </authorList>
    </citation>
    <scope>NUCLEOTIDE SEQUENCE [LARGE SCALE GENOMIC DNA]</scope>
    <source>
        <strain evidence="2">CM1001059</strain>
    </source>
</reference>
<reference evidence="1" key="2">
    <citation type="submission" date="2020-05" db="UniProtKB">
        <authorList>
            <consortium name="EnsemblMetazoa"/>
        </authorList>
    </citation>
    <scope>IDENTIFICATION</scope>
    <source>
        <strain evidence="1">CM1001059</strain>
    </source>
</reference>
<proteinExistence type="predicted"/>
<protein>
    <submittedName>
        <fullName evidence="1">Uncharacterized protein</fullName>
    </submittedName>
</protein>
<dbReference type="AlphaFoldDB" id="A0A182TRC4"/>
<organism evidence="1 2">
    <name type="scientific">Anopheles melas</name>
    <dbReference type="NCBI Taxonomy" id="34690"/>
    <lineage>
        <taxon>Eukaryota</taxon>
        <taxon>Metazoa</taxon>
        <taxon>Ecdysozoa</taxon>
        <taxon>Arthropoda</taxon>
        <taxon>Hexapoda</taxon>
        <taxon>Insecta</taxon>
        <taxon>Pterygota</taxon>
        <taxon>Neoptera</taxon>
        <taxon>Endopterygota</taxon>
        <taxon>Diptera</taxon>
        <taxon>Nematocera</taxon>
        <taxon>Culicoidea</taxon>
        <taxon>Culicidae</taxon>
        <taxon>Anophelinae</taxon>
        <taxon>Anopheles</taxon>
    </lineage>
</organism>
<evidence type="ECO:0000313" key="1">
    <source>
        <dbReference type="EnsemblMetazoa" id="AMEC006950-PA"/>
    </source>
</evidence>